<dbReference type="AlphaFoldDB" id="A0A8T0VCC1"/>
<protein>
    <submittedName>
        <fullName evidence="2">Uncharacterized protein</fullName>
    </submittedName>
</protein>
<sequence>MEGPKMHTPQGYWKKQAIPSEHAQKIEALHNKLQTQVSKINGLVEELAKAQAQKKAIEQALKKEQLKISKNWQVETRMVAVTVTAPTEPRNGGSLHAGLVGALVMCLDDVLLMYLNDAL</sequence>
<proteinExistence type="predicted"/>
<keyword evidence="3" id="KW-1185">Reference proteome</keyword>
<dbReference type="EMBL" id="CM029041">
    <property type="protein sequence ID" value="KAG2629469.1"/>
    <property type="molecule type" value="Genomic_DNA"/>
</dbReference>
<dbReference type="Proteomes" id="UP000823388">
    <property type="component" value="Chromosome 3K"/>
</dbReference>
<gene>
    <name evidence="2" type="ORF">PVAP13_3KG468000</name>
</gene>
<evidence type="ECO:0000256" key="1">
    <source>
        <dbReference type="SAM" id="Coils"/>
    </source>
</evidence>
<evidence type="ECO:0000313" key="3">
    <source>
        <dbReference type="Proteomes" id="UP000823388"/>
    </source>
</evidence>
<keyword evidence="1" id="KW-0175">Coiled coil</keyword>
<reference evidence="2" key="1">
    <citation type="submission" date="2020-05" db="EMBL/GenBank/DDBJ databases">
        <title>WGS assembly of Panicum virgatum.</title>
        <authorList>
            <person name="Lovell J.T."/>
            <person name="Jenkins J."/>
            <person name="Shu S."/>
            <person name="Juenger T.E."/>
            <person name="Schmutz J."/>
        </authorList>
    </citation>
    <scope>NUCLEOTIDE SEQUENCE</scope>
    <source>
        <strain evidence="2">AP13</strain>
    </source>
</reference>
<evidence type="ECO:0000313" key="2">
    <source>
        <dbReference type="EMBL" id="KAG2629469.1"/>
    </source>
</evidence>
<accession>A0A8T0VCC1</accession>
<organism evidence="2 3">
    <name type="scientific">Panicum virgatum</name>
    <name type="common">Blackwell switchgrass</name>
    <dbReference type="NCBI Taxonomy" id="38727"/>
    <lineage>
        <taxon>Eukaryota</taxon>
        <taxon>Viridiplantae</taxon>
        <taxon>Streptophyta</taxon>
        <taxon>Embryophyta</taxon>
        <taxon>Tracheophyta</taxon>
        <taxon>Spermatophyta</taxon>
        <taxon>Magnoliopsida</taxon>
        <taxon>Liliopsida</taxon>
        <taxon>Poales</taxon>
        <taxon>Poaceae</taxon>
        <taxon>PACMAD clade</taxon>
        <taxon>Panicoideae</taxon>
        <taxon>Panicodae</taxon>
        <taxon>Paniceae</taxon>
        <taxon>Panicinae</taxon>
        <taxon>Panicum</taxon>
        <taxon>Panicum sect. Hiantes</taxon>
    </lineage>
</organism>
<feature type="coiled-coil region" evidence="1">
    <location>
        <begin position="33"/>
        <end position="67"/>
    </location>
</feature>
<comment type="caution">
    <text evidence="2">The sequence shown here is derived from an EMBL/GenBank/DDBJ whole genome shotgun (WGS) entry which is preliminary data.</text>
</comment>
<name>A0A8T0VCC1_PANVG</name>